<sequence length="615" mass="65420">MYRTWRIPFHHDVSHRALPLLGRRALTTRGAWLTSDFVKVTPEVRAALAERRPVVALESTIITHGMPYPDNLAVAQAVEAIVRDQGCIPATIALWDGKVQVGLDTARLEQLAQTGRTATKASRRDLAAVLSRRLPGATTVASTMLIAHRCGIPLFVTGGIGGVHRGAESTLDVSADLTELGRTPVAVVCSGTKSILDIPKTLEYLETQGVPVVTVGAGGPQFPAFFTPDSGHRSAWWVDGHHEAARFVHTQFHLSIDTGVVLAVPIPAGEAAQGDLIQAAIDQAVWEAADQGVLGKDITPFLLQRVNEITQGASLQAMGGCAVDVISTIRASASTDNLPTARLTPLGTSNPGVTHYTLGGVGYNVARVCAQLGERPRFLSWVGPDANGDLLLRDMVARGLDTELIVRVPEARTAVYNAIHDAGGELITAVADMDILATTVLPTVQRDALQAALMAPPGPVLVCFDGNLSRDTIRQLCATLSAIPRGPCTPVIWTVFEPTSAPKALKLLATCPFDPQVRSSLTPFRETVVQLVTPDRAELASLADTLPTELIADQLLVTIDDMMAASCATARNETNRPTPPAYPADLPRILQKAARLLTFIPQLVVKLGADGVIVC</sequence>
<dbReference type="GO" id="GO:0046872">
    <property type="term" value="F:metal ion binding"/>
    <property type="evidence" value="ECO:0007669"/>
    <property type="project" value="UniProtKB-KW"/>
</dbReference>
<evidence type="ECO:0000256" key="5">
    <source>
        <dbReference type="ARBA" id="ARBA00023211"/>
    </source>
</evidence>
<evidence type="ECO:0000256" key="1">
    <source>
        <dbReference type="ARBA" id="ARBA00022679"/>
    </source>
</evidence>
<dbReference type="GO" id="GO:0016301">
    <property type="term" value="F:kinase activity"/>
    <property type="evidence" value="ECO:0007669"/>
    <property type="project" value="UniProtKB-KW"/>
</dbReference>
<keyword evidence="1" id="KW-0808">Transferase</keyword>
<evidence type="ECO:0000256" key="2">
    <source>
        <dbReference type="ARBA" id="ARBA00022723"/>
    </source>
</evidence>
<comment type="caution">
    <text evidence="9">The sequence shown here is derived from an EMBL/GenBank/DDBJ whole genome shotgun (WGS) entry which is preliminary data.</text>
</comment>
<evidence type="ECO:0000256" key="7">
    <source>
        <dbReference type="ARBA" id="ARBA00023295"/>
    </source>
</evidence>
<name>A0A9W8AKR5_9FUNG</name>
<dbReference type="SUPFAM" id="SSF110581">
    <property type="entry name" value="Indigoidine synthase A-like"/>
    <property type="match status" value="1"/>
</dbReference>
<keyword evidence="4" id="KW-0378">Hydrolase</keyword>
<dbReference type="InterPro" id="IPR022830">
    <property type="entry name" value="Indigdn_synthA-like"/>
</dbReference>
<evidence type="ECO:0000256" key="4">
    <source>
        <dbReference type="ARBA" id="ARBA00022801"/>
    </source>
</evidence>
<dbReference type="GO" id="GO:0005737">
    <property type="term" value="C:cytoplasm"/>
    <property type="evidence" value="ECO:0007669"/>
    <property type="project" value="TreeGrafter"/>
</dbReference>
<dbReference type="Pfam" id="PF00294">
    <property type="entry name" value="PfkB"/>
    <property type="match status" value="1"/>
</dbReference>
<dbReference type="OrthoDB" id="198885at2759"/>
<protein>
    <recommendedName>
        <fullName evidence="8">Carbohydrate kinase PfkB domain-containing protein</fullName>
    </recommendedName>
</protein>
<evidence type="ECO:0000256" key="6">
    <source>
        <dbReference type="ARBA" id="ARBA00023239"/>
    </source>
</evidence>
<evidence type="ECO:0000313" key="10">
    <source>
        <dbReference type="Proteomes" id="UP001150569"/>
    </source>
</evidence>
<dbReference type="EMBL" id="JANBPT010000057">
    <property type="protein sequence ID" value="KAJ1928852.1"/>
    <property type="molecule type" value="Genomic_DNA"/>
</dbReference>
<keyword evidence="10" id="KW-1185">Reference proteome</keyword>
<dbReference type="InterPro" id="IPR002173">
    <property type="entry name" value="Carboh/pur_kinase_PfkB_CS"/>
</dbReference>
<dbReference type="SUPFAM" id="SSF53613">
    <property type="entry name" value="Ribokinase-like"/>
    <property type="match status" value="1"/>
</dbReference>
<accession>A0A9W8AKR5</accession>
<dbReference type="PANTHER" id="PTHR42909:SF1">
    <property type="entry name" value="CARBOHYDRATE KINASE PFKB DOMAIN-CONTAINING PROTEIN"/>
    <property type="match status" value="1"/>
</dbReference>
<dbReference type="InterPro" id="IPR029056">
    <property type="entry name" value="Ribokinase-like"/>
</dbReference>
<dbReference type="PROSITE" id="PS00583">
    <property type="entry name" value="PFKB_KINASES_1"/>
    <property type="match status" value="1"/>
</dbReference>
<keyword evidence="5" id="KW-0464">Manganese</keyword>
<evidence type="ECO:0000259" key="8">
    <source>
        <dbReference type="Pfam" id="PF00294"/>
    </source>
</evidence>
<dbReference type="HAMAP" id="MF_01876">
    <property type="entry name" value="PsiMP_glycosidase"/>
    <property type="match status" value="1"/>
</dbReference>
<evidence type="ECO:0000256" key="3">
    <source>
        <dbReference type="ARBA" id="ARBA00022777"/>
    </source>
</evidence>
<gene>
    <name evidence="9" type="ORF">IWQ60_001704</name>
</gene>
<evidence type="ECO:0000313" key="9">
    <source>
        <dbReference type="EMBL" id="KAJ1928852.1"/>
    </source>
</evidence>
<dbReference type="Proteomes" id="UP001150569">
    <property type="component" value="Unassembled WGS sequence"/>
</dbReference>
<dbReference type="GO" id="GO:0004730">
    <property type="term" value="F:pseudouridylate synthase activity"/>
    <property type="evidence" value="ECO:0007669"/>
    <property type="project" value="InterPro"/>
</dbReference>
<keyword evidence="6" id="KW-0456">Lyase</keyword>
<feature type="domain" description="Carbohydrate kinase PfkB" evidence="8">
    <location>
        <begin position="351"/>
        <end position="450"/>
    </location>
</feature>
<proteinExistence type="inferred from homology"/>
<keyword evidence="7" id="KW-0326">Glycosidase</keyword>
<feature type="non-terminal residue" evidence="9">
    <location>
        <position position="615"/>
    </location>
</feature>
<dbReference type="InterPro" id="IPR007342">
    <property type="entry name" value="PsuG"/>
</dbReference>
<dbReference type="GO" id="GO:0016798">
    <property type="term" value="F:hydrolase activity, acting on glycosyl bonds"/>
    <property type="evidence" value="ECO:0007669"/>
    <property type="project" value="UniProtKB-KW"/>
</dbReference>
<dbReference type="InterPro" id="IPR011611">
    <property type="entry name" value="PfkB_dom"/>
</dbReference>
<dbReference type="Gene3D" id="3.40.1790.10">
    <property type="entry name" value="Indigoidine synthase domain"/>
    <property type="match status" value="1"/>
</dbReference>
<dbReference type="Gene3D" id="3.40.1190.20">
    <property type="match status" value="1"/>
</dbReference>
<dbReference type="AlphaFoldDB" id="A0A9W8AKR5"/>
<dbReference type="Pfam" id="PF04227">
    <property type="entry name" value="Indigoidine_A"/>
    <property type="match status" value="1"/>
</dbReference>
<organism evidence="9 10">
    <name type="scientific">Tieghemiomyces parasiticus</name>
    <dbReference type="NCBI Taxonomy" id="78921"/>
    <lineage>
        <taxon>Eukaryota</taxon>
        <taxon>Fungi</taxon>
        <taxon>Fungi incertae sedis</taxon>
        <taxon>Zoopagomycota</taxon>
        <taxon>Kickxellomycotina</taxon>
        <taxon>Dimargaritomycetes</taxon>
        <taxon>Dimargaritales</taxon>
        <taxon>Dimargaritaceae</taxon>
        <taxon>Tieghemiomyces</taxon>
    </lineage>
</organism>
<dbReference type="PANTHER" id="PTHR42909">
    <property type="entry name" value="ZGC:136858"/>
    <property type="match status" value="1"/>
</dbReference>
<reference evidence="9" key="1">
    <citation type="submission" date="2022-07" db="EMBL/GenBank/DDBJ databases">
        <title>Phylogenomic reconstructions and comparative analyses of Kickxellomycotina fungi.</title>
        <authorList>
            <person name="Reynolds N.K."/>
            <person name="Stajich J.E."/>
            <person name="Barry K."/>
            <person name="Grigoriev I.V."/>
            <person name="Crous P."/>
            <person name="Smith M.E."/>
        </authorList>
    </citation>
    <scope>NUCLEOTIDE SEQUENCE</scope>
    <source>
        <strain evidence="9">RSA 861</strain>
    </source>
</reference>
<keyword evidence="2" id="KW-0479">Metal-binding</keyword>
<keyword evidence="3" id="KW-0418">Kinase</keyword>